<comment type="caution">
    <text evidence="1">The sequence shown here is derived from an EMBL/GenBank/DDBJ whole genome shotgun (WGS) entry which is preliminary data.</text>
</comment>
<sequence length="243" mass="26793">MAVDVCSSSEPFISPRISFSHDLNNQSSEIAAIRSTNAAITTTTFDFFITPNLKLPPITSADELFLDGVLLPTQTLNPKSKAVVSENEVMDVHRKRLKELLSEDNDKQEKSLSRSFWKFTQTTSLNSSNGTGTKRLLRSLSLKRMLHGHSTLNPRGNEDIKVIKRSNSRKEPVLSSSCFSSIHTSSVPFGCNGDDSRPQSLTKKDSGGGIQINPVLNIPPVYNTNLFGYGSLFCRGKSKNKNK</sequence>
<dbReference type="Proteomes" id="UP001056120">
    <property type="component" value="Linkage Group LG12"/>
</dbReference>
<protein>
    <submittedName>
        <fullName evidence="1">Uncharacterized protein</fullName>
    </submittedName>
</protein>
<evidence type="ECO:0000313" key="2">
    <source>
        <dbReference type="Proteomes" id="UP001056120"/>
    </source>
</evidence>
<gene>
    <name evidence="1" type="ORF">L1987_38818</name>
</gene>
<evidence type="ECO:0000313" key="1">
    <source>
        <dbReference type="EMBL" id="KAI3796153.1"/>
    </source>
</evidence>
<reference evidence="1 2" key="2">
    <citation type="journal article" date="2022" name="Mol. Ecol. Resour.">
        <title>The genomes of chicory, endive, great burdock and yacon provide insights into Asteraceae paleo-polyploidization history and plant inulin production.</title>
        <authorList>
            <person name="Fan W."/>
            <person name="Wang S."/>
            <person name="Wang H."/>
            <person name="Wang A."/>
            <person name="Jiang F."/>
            <person name="Liu H."/>
            <person name="Zhao H."/>
            <person name="Xu D."/>
            <person name="Zhang Y."/>
        </authorList>
    </citation>
    <scope>NUCLEOTIDE SEQUENCE [LARGE SCALE GENOMIC DNA]</scope>
    <source>
        <strain evidence="2">cv. Yunnan</strain>
        <tissue evidence="1">Leaves</tissue>
    </source>
</reference>
<name>A0ACB9HL71_9ASTR</name>
<reference evidence="2" key="1">
    <citation type="journal article" date="2022" name="Mol. Ecol. Resour.">
        <title>The genomes of chicory, endive, great burdock and yacon provide insights into Asteraceae palaeo-polyploidization history and plant inulin production.</title>
        <authorList>
            <person name="Fan W."/>
            <person name="Wang S."/>
            <person name="Wang H."/>
            <person name="Wang A."/>
            <person name="Jiang F."/>
            <person name="Liu H."/>
            <person name="Zhao H."/>
            <person name="Xu D."/>
            <person name="Zhang Y."/>
        </authorList>
    </citation>
    <scope>NUCLEOTIDE SEQUENCE [LARGE SCALE GENOMIC DNA]</scope>
    <source>
        <strain evidence="2">cv. Yunnan</strain>
    </source>
</reference>
<keyword evidence="2" id="KW-1185">Reference proteome</keyword>
<organism evidence="1 2">
    <name type="scientific">Smallanthus sonchifolius</name>
    <dbReference type="NCBI Taxonomy" id="185202"/>
    <lineage>
        <taxon>Eukaryota</taxon>
        <taxon>Viridiplantae</taxon>
        <taxon>Streptophyta</taxon>
        <taxon>Embryophyta</taxon>
        <taxon>Tracheophyta</taxon>
        <taxon>Spermatophyta</taxon>
        <taxon>Magnoliopsida</taxon>
        <taxon>eudicotyledons</taxon>
        <taxon>Gunneridae</taxon>
        <taxon>Pentapetalae</taxon>
        <taxon>asterids</taxon>
        <taxon>campanulids</taxon>
        <taxon>Asterales</taxon>
        <taxon>Asteraceae</taxon>
        <taxon>Asteroideae</taxon>
        <taxon>Heliantheae alliance</taxon>
        <taxon>Millerieae</taxon>
        <taxon>Smallanthus</taxon>
    </lineage>
</organism>
<proteinExistence type="predicted"/>
<accession>A0ACB9HL71</accession>
<dbReference type="EMBL" id="CM042029">
    <property type="protein sequence ID" value="KAI3796153.1"/>
    <property type="molecule type" value="Genomic_DNA"/>
</dbReference>